<evidence type="ECO:0000259" key="1">
    <source>
        <dbReference type="Pfam" id="PF08818"/>
    </source>
</evidence>
<reference evidence="3" key="1">
    <citation type="submission" date="2017-09" db="EMBL/GenBank/DDBJ databases">
        <authorList>
            <person name="Varghese N."/>
            <person name="Submissions S."/>
        </authorList>
    </citation>
    <scope>NUCLEOTIDE SEQUENCE [LARGE SCALE GENOMIC DNA]</scope>
    <source>
        <strain evidence="3">CGMCC 1.12803</strain>
    </source>
</reference>
<dbReference type="OrthoDB" id="214150at2"/>
<organism evidence="2 3">
    <name type="scientific">Pedobacter xixiisoli</name>
    <dbReference type="NCBI Taxonomy" id="1476464"/>
    <lineage>
        <taxon>Bacteria</taxon>
        <taxon>Pseudomonadati</taxon>
        <taxon>Bacteroidota</taxon>
        <taxon>Sphingobacteriia</taxon>
        <taxon>Sphingobacteriales</taxon>
        <taxon>Sphingobacteriaceae</taxon>
        <taxon>Pedobacter</taxon>
    </lineage>
</organism>
<protein>
    <submittedName>
        <fullName evidence="2">Uncharacterized conserved protein YdeI, YjbR/CyaY-like superfamily, DUF1801 family</fullName>
    </submittedName>
</protein>
<dbReference type="EMBL" id="OCMT01000003">
    <property type="protein sequence ID" value="SOD18100.1"/>
    <property type="molecule type" value="Genomic_DNA"/>
</dbReference>
<feature type="domain" description="YdhG-like" evidence="1">
    <location>
        <begin position="15"/>
        <end position="112"/>
    </location>
</feature>
<gene>
    <name evidence="2" type="ORF">SAMN06297358_2827</name>
</gene>
<dbReference type="Proteomes" id="UP000219281">
    <property type="component" value="Unassembled WGS sequence"/>
</dbReference>
<dbReference type="Pfam" id="PF13376">
    <property type="entry name" value="OmdA"/>
    <property type="match status" value="1"/>
</dbReference>
<dbReference type="InterPro" id="IPR014922">
    <property type="entry name" value="YdhG-like"/>
</dbReference>
<evidence type="ECO:0000313" key="2">
    <source>
        <dbReference type="EMBL" id="SOD18100.1"/>
    </source>
</evidence>
<dbReference type="Pfam" id="PF08818">
    <property type="entry name" value="DUF1801"/>
    <property type="match status" value="1"/>
</dbReference>
<evidence type="ECO:0000313" key="3">
    <source>
        <dbReference type="Proteomes" id="UP000219281"/>
    </source>
</evidence>
<proteinExistence type="predicted"/>
<dbReference type="AlphaFoldDB" id="A0A286A857"/>
<name>A0A286A857_9SPHI</name>
<dbReference type="SUPFAM" id="SSF159888">
    <property type="entry name" value="YdhG-like"/>
    <property type="match status" value="1"/>
</dbReference>
<sequence>MNPKVDIFLSKSDKWREEFEALRTIVLECGLTEELKWGQPCYSFNKSNIAIIQGFKEYCALLFFKGALLSNADGLLIQQTGHVQSARQIRFTDAKEIWTVKQEIKNYIFEAIEVEKAGLKVEMKKTSDFEVAEEFQQKLKALPALRIAFEALTPGRQRAYLFHFSEAKQSKTRSARVEKYIPQILSGKGIND</sequence>
<dbReference type="RefSeq" id="WP_097132657.1">
    <property type="nucleotide sequence ID" value="NZ_OCMT01000003.1"/>
</dbReference>
<dbReference type="InterPro" id="IPR016786">
    <property type="entry name" value="YdeI_bac"/>
</dbReference>
<accession>A0A286A857</accession>
<keyword evidence="3" id="KW-1185">Reference proteome</keyword>
<dbReference type="Gene3D" id="3.90.1150.200">
    <property type="match status" value="1"/>
</dbReference>
<dbReference type="PIRSF" id="PIRSF021308">
    <property type="entry name" value="UCP021308"/>
    <property type="match status" value="1"/>
</dbReference>